<reference evidence="1" key="1">
    <citation type="submission" date="2019-08" db="EMBL/GenBank/DDBJ databases">
        <authorList>
            <person name="Kucharzyk K."/>
            <person name="Murdoch R.W."/>
            <person name="Higgins S."/>
            <person name="Loffler F."/>
        </authorList>
    </citation>
    <scope>NUCLEOTIDE SEQUENCE</scope>
</reference>
<gene>
    <name evidence="1" type="ORF">SDC9_186107</name>
</gene>
<name>A0A645HT73_9ZZZZ</name>
<protein>
    <submittedName>
        <fullName evidence="1">Uncharacterized protein</fullName>
    </submittedName>
</protein>
<evidence type="ECO:0000313" key="1">
    <source>
        <dbReference type="EMBL" id="MPN38583.1"/>
    </source>
</evidence>
<dbReference type="EMBL" id="VSSQ01093907">
    <property type="protein sequence ID" value="MPN38583.1"/>
    <property type="molecule type" value="Genomic_DNA"/>
</dbReference>
<organism evidence="1">
    <name type="scientific">bioreactor metagenome</name>
    <dbReference type="NCBI Taxonomy" id="1076179"/>
    <lineage>
        <taxon>unclassified sequences</taxon>
        <taxon>metagenomes</taxon>
        <taxon>ecological metagenomes</taxon>
    </lineage>
</organism>
<dbReference type="AlphaFoldDB" id="A0A645HT73"/>
<sequence length="62" mass="6810">MGNAFEMIAVGNNCPGYTPMYDGFQALSAESETKSCRTCSHFEKGICNIDYYDKVVSSLDQA</sequence>
<accession>A0A645HT73</accession>
<proteinExistence type="predicted"/>
<comment type="caution">
    <text evidence="1">The sequence shown here is derived from an EMBL/GenBank/DDBJ whole genome shotgun (WGS) entry which is preliminary data.</text>
</comment>